<feature type="domain" description="HTH cro/C1-type" evidence="2">
    <location>
        <begin position="15"/>
        <end position="69"/>
    </location>
</feature>
<dbReference type="InterPro" id="IPR050807">
    <property type="entry name" value="TransReg_Diox_bact_type"/>
</dbReference>
<evidence type="ECO:0000313" key="4">
    <source>
        <dbReference type="Proteomes" id="UP000231136"/>
    </source>
</evidence>
<dbReference type="GO" id="GO:0003677">
    <property type="term" value="F:DNA binding"/>
    <property type="evidence" value="ECO:0007669"/>
    <property type="project" value="UniProtKB-KW"/>
</dbReference>
<dbReference type="Proteomes" id="UP000231136">
    <property type="component" value="Unassembled WGS sequence"/>
</dbReference>
<comment type="caution">
    <text evidence="3">The sequence shown here is derived from an EMBL/GenBank/DDBJ whole genome shotgun (WGS) entry which is preliminary data.</text>
</comment>
<dbReference type="SUPFAM" id="SSF47413">
    <property type="entry name" value="lambda repressor-like DNA-binding domains"/>
    <property type="match status" value="1"/>
</dbReference>
<dbReference type="InterPro" id="IPR010982">
    <property type="entry name" value="Lambda_DNA-bd_dom_sf"/>
</dbReference>
<keyword evidence="1" id="KW-0238">DNA-binding</keyword>
<dbReference type="GO" id="GO:0005829">
    <property type="term" value="C:cytosol"/>
    <property type="evidence" value="ECO:0007669"/>
    <property type="project" value="TreeGrafter"/>
</dbReference>
<dbReference type="InterPro" id="IPR001387">
    <property type="entry name" value="Cro/C1-type_HTH"/>
</dbReference>
<organism evidence="3 4">
    <name type="scientific">Candidatus Collierbacteria bacterium CG22_combo_CG10-13_8_21_14_all_43_12</name>
    <dbReference type="NCBI Taxonomy" id="1974537"/>
    <lineage>
        <taxon>Bacteria</taxon>
        <taxon>Candidatus Collieribacteriota</taxon>
    </lineage>
</organism>
<proteinExistence type="predicted"/>
<gene>
    <name evidence="3" type="ORF">COW83_02295</name>
</gene>
<dbReference type="GO" id="GO:0003700">
    <property type="term" value="F:DNA-binding transcription factor activity"/>
    <property type="evidence" value="ECO:0007669"/>
    <property type="project" value="TreeGrafter"/>
</dbReference>
<evidence type="ECO:0000256" key="1">
    <source>
        <dbReference type="ARBA" id="ARBA00023125"/>
    </source>
</evidence>
<dbReference type="Pfam" id="PF01381">
    <property type="entry name" value="HTH_3"/>
    <property type="match status" value="1"/>
</dbReference>
<dbReference type="PANTHER" id="PTHR46797">
    <property type="entry name" value="HTH-TYPE TRANSCRIPTIONAL REGULATOR"/>
    <property type="match status" value="1"/>
</dbReference>
<evidence type="ECO:0000313" key="3">
    <source>
        <dbReference type="EMBL" id="PIP85805.1"/>
    </source>
</evidence>
<name>A0A2H0DUG8_9BACT</name>
<dbReference type="Gene3D" id="1.10.260.40">
    <property type="entry name" value="lambda repressor-like DNA-binding domains"/>
    <property type="match status" value="1"/>
</dbReference>
<dbReference type="PROSITE" id="PS50943">
    <property type="entry name" value="HTH_CROC1"/>
    <property type="match status" value="1"/>
</dbReference>
<dbReference type="CDD" id="cd00093">
    <property type="entry name" value="HTH_XRE"/>
    <property type="match status" value="1"/>
</dbReference>
<dbReference type="PANTHER" id="PTHR46797:SF1">
    <property type="entry name" value="METHYLPHOSPHONATE SYNTHASE"/>
    <property type="match status" value="1"/>
</dbReference>
<sequence length="73" mass="8357">MVRGNFYYKRLGESIIFCRKKLKLSQQQVATLSDVDRSYLAEVEEGKANPSVKFLHRIAKTLKVKVGSLIKDL</sequence>
<protein>
    <submittedName>
        <fullName evidence="3">Transcriptional regulator</fullName>
    </submittedName>
</protein>
<accession>A0A2H0DUG8</accession>
<dbReference type="EMBL" id="PCTR01000077">
    <property type="protein sequence ID" value="PIP85805.1"/>
    <property type="molecule type" value="Genomic_DNA"/>
</dbReference>
<reference evidence="3 4" key="1">
    <citation type="submission" date="2017-09" db="EMBL/GenBank/DDBJ databases">
        <title>Depth-based differentiation of microbial function through sediment-hosted aquifers and enrichment of novel symbionts in the deep terrestrial subsurface.</title>
        <authorList>
            <person name="Probst A.J."/>
            <person name="Ladd B."/>
            <person name="Jarett J.K."/>
            <person name="Geller-Mcgrath D.E."/>
            <person name="Sieber C.M."/>
            <person name="Emerson J.B."/>
            <person name="Anantharaman K."/>
            <person name="Thomas B.C."/>
            <person name="Malmstrom R."/>
            <person name="Stieglmeier M."/>
            <person name="Klingl A."/>
            <person name="Woyke T."/>
            <person name="Ryan C.M."/>
            <person name="Banfield J.F."/>
        </authorList>
    </citation>
    <scope>NUCLEOTIDE SEQUENCE [LARGE SCALE GENOMIC DNA]</scope>
    <source>
        <strain evidence="3">CG22_combo_CG10-13_8_21_14_all_43_12</strain>
    </source>
</reference>
<dbReference type="AlphaFoldDB" id="A0A2H0DUG8"/>
<evidence type="ECO:0000259" key="2">
    <source>
        <dbReference type="PROSITE" id="PS50943"/>
    </source>
</evidence>
<dbReference type="SMART" id="SM00530">
    <property type="entry name" value="HTH_XRE"/>
    <property type="match status" value="1"/>
</dbReference>